<name>A0A520MFS7_9GAMM</name>
<reference evidence="1 2" key="1">
    <citation type="submission" date="2019-02" db="EMBL/GenBank/DDBJ databases">
        <title>Prokaryotic population dynamics and viral predation in marine succession experiment using metagenomics: the confinement effect.</title>
        <authorList>
            <person name="Haro-Moreno J.M."/>
            <person name="Rodriguez-Valera F."/>
            <person name="Lopez-Perez M."/>
        </authorList>
    </citation>
    <scope>NUCLEOTIDE SEQUENCE [LARGE SCALE GENOMIC DNA]</scope>
    <source>
        <strain evidence="1">MED-G170</strain>
    </source>
</reference>
<dbReference type="EMBL" id="SHBP01000006">
    <property type="protein sequence ID" value="RZO20082.1"/>
    <property type="molecule type" value="Genomic_DNA"/>
</dbReference>
<accession>A0A520MFS7</accession>
<sequence>MTLESSAAITVSEKIAREIGLSDNQVVRGVIAARGGLMKLLVNDQELDWASNKKFKSGDSIDFRVRTTAQGALLLPLSIERAKPSKTSNSPTNSRESSRFLTLLHRPDAGAIQSEFFKPGIVRESFVQGLDSRSSQALAQMMHRMRGISPGAVRDAFLRSGLFGELFLKTHVSVPIDIKQLMRKLLLVSKVSGSDKGSIEEIIDEIESRQLEALQAQKNHQISYHFMMPFVDANPVKIHFQRDAIGLDKEAPNWVINLHAETDSIGSLWLKSIVTPDFDIEMTLWAERLETAKNAERAASSLEKSLADFGLKLAKLSILNAARPTVDAAFSAPGHVLDIKT</sequence>
<comment type="caution">
    <text evidence="1">The sequence shown here is derived from an EMBL/GenBank/DDBJ whole genome shotgun (WGS) entry which is preliminary data.</text>
</comment>
<evidence type="ECO:0008006" key="3">
    <source>
        <dbReference type="Google" id="ProtNLM"/>
    </source>
</evidence>
<dbReference type="Proteomes" id="UP000315889">
    <property type="component" value="Unassembled WGS sequence"/>
</dbReference>
<organism evidence="1 2">
    <name type="scientific">SAR92 clade bacterium</name>
    <dbReference type="NCBI Taxonomy" id="2315479"/>
    <lineage>
        <taxon>Bacteria</taxon>
        <taxon>Pseudomonadati</taxon>
        <taxon>Pseudomonadota</taxon>
        <taxon>Gammaproteobacteria</taxon>
        <taxon>Cellvibrionales</taxon>
        <taxon>Porticoccaceae</taxon>
        <taxon>SAR92 clade</taxon>
    </lineage>
</organism>
<evidence type="ECO:0000313" key="2">
    <source>
        <dbReference type="Proteomes" id="UP000315889"/>
    </source>
</evidence>
<protein>
    <recommendedName>
        <fullName evidence="3">Flagellar hook-length control protein FliK</fullName>
    </recommendedName>
</protein>
<evidence type="ECO:0000313" key="1">
    <source>
        <dbReference type="EMBL" id="RZO20082.1"/>
    </source>
</evidence>
<proteinExistence type="predicted"/>
<gene>
    <name evidence="1" type="ORF">EVB03_05655</name>
</gene>
<dbReference type="AlphaFoldDB" id="A0A520MFS7"/>